<dbReference type="EMBL" id="FTMN01000001">
    <property type="protein sequence ID" value="SIP90839.1"/>
    <property type="molecule type" value="Genomic_DNA"/>
</dbReference>
<dbReference type="Proteomes" id="UP000186895">
    <property type="component" value="Unassembled WGS sequence"/>
</dbReference>
<keyword evidence="6 9" id="KW-0808">Transferase</keyword>
<dbReference type="InterPro" id="IPR015422">
    <property type="entry name" value="PyrdxlP-dep_Trfase_small"/>
</dbReference>
<dbReference type="STRING" id="49186.SAMN05421647_101285"/>
<evidence type="ECO:0000313" key="11">
    <source>
        <dbReference type="EMBL" id="SIP90839.1"/>
    </source>
</evidence>
<dbReference type="eggNOG" id="COG0079">
    <property type="taxonomic scope" value="Bacteria"/>
</dbReference>
<dbReference type="CDD" id="cd00609">
    <property type="entry name" value="AAT_like"/>
    <property type="match status" value="1"/>
</dbReference>
<evidence type="ECO:0000256" key="9">
    <source>
        <dbReference type="HAMAP-Rule" id="MF_01023"/>
    </source>
</evidence>
<dbReference type="InterPro" id="IPR005861">
    <property type="entry name" value="HisP_aminotrans"/>
</dbReference>
<dbReference type="InterPro" id="IPR015421">
    <property type="entry name" value="PyrdxlP-dep_Trfase_major"/>
</dbReference>
<name>A0A1N6NFH7_9GAMM</name>
<dbReference type="PANTHER" id="PTHR43643">
    <property type="entry name" value="HISTIDINOL-PHOSPHATE AMINOTRANSFERASE 2"/>
    <property type="match status" value="1"/>
</dbReference>
<comment type="cofactor">
    <cofactor evidence="1 9">
        <name>pyridoxal 5'-phosphate</name>
        <dbReference type="ChEBI" id="CHEBI:597326"/>
    </cofactor>
</comment>
<comment type="similarity">
    <text evidence="3 9">Belongs to the class-II pyridoxal-phosphate-dependent aminotransferase family. Histidinol-phosphate aminotransferase subfamily.</text>
</comment>
<evidence type="ECO:0000256" key="5">
    <source>
        <dbReference type="ARBA" id="ARBA00022576"/>
    </source>
</evidence>
<keyword evidence="9" id="KW-0028">Amino-acid biosynthesis</keyword>
<protein>
    <recommendedName>
        <fullName evidence="9">Histidinol-phosphate aminotransferase</fullName>
        <ecNumber evidence="9">2.6.1.9</ecNumber>
    </recommendedName>
    <alternativeName>
        <fullName evidence="9">Imidazole acetol-phosphate transaminase</fullName>
    </alternativeName>
</protein>
<gene>
    <name evidence="9" type="primary">hisC</name>
    <name evidence="11" type="ORF">SAMN05421647_101285</name>
</gene>
<dbReference type="GO" id="GO:0030170">
    <property type="term" value="F:pyridoxal phosphate binding"/>
    <property type="evidence" value="ECO:0007669"/>
    <property type="project" value="InterPro"/>
</dbReference>
<dbReference type="UniPathway" id="UPA00031">
    <property type="reaction ID" value="UER00012"/>
</dbReference>
<dbReference type="Gene3D" id="3.40.640.10">
    <property type="entry name" value="Type I PLP-dependent aspartate aminotransferase-like (Major domain)"/>
    <property type="match status" value="1"/>
</dbReference>
<feature type="domain" description="Aminotransferase class I/classII large" evidence="10">
    <location>
        <begin position="36"/>
        <end position="361"/>
    </location>
</feature>
<comment type="catalytic activity">
    <reaction evidence="8 9">
        <text>L-histidinol phosphate + 2-oxoglutarate = 3-(imidazol-4-yl)-2-oxopropyl phosphate + L-glutamate</text>
        <dbReference type="Rhea" id="RHEA:23744"/>
        <dbReference type="ChEBI" id="CHEBI:16810"/>
        <dbReference type="ChEBI" id="CHEBI:29985"/>
        <dbReference type="ChEBI" id="CHEBI:57766"/>
        <dbReference type="ChEBI" id="CHEBI:57980"/>
        <dbReference type="EC" id="2.6.1.9"/>
    </reaction>
</comment>
<dbReference type="InterPro" id="IPR050106">
    <property type="entry name" value="HistidinolP_aminotransfase"/>
</dbReference>
<evidence type="ECO:0000256" key="2">
    <source>
        <dbReference type="ARBA" id="ARBA00005011"/>
    </source>
</evidence>
<keyword evidence="7 9" id="KW-0663">Pyridoxal phosphate</keyword>
<keyword evidence="5 9" id="KW-0032">Aminotransferase</keyword>
<dbReference type="AlphaFoldDB" id="A0A1N6NFH7"/>
<dbReference type="NCBIfam" id="TIGR01141">
    <property type="entry name" value="hisC"/>
    <property type="match status" value="1"/>
</dbReference>
<evidence type="ECO:0000256" key="1">
    <source>
        <dbReference type="ARBA" id="ARBA00001933"/>
    </source>
</evidence>
<dbReference type="GO" id="GO:0004400">
    <property type="term" value="F:histidinol-phosphate transaminase activity"/>
    <property type="evidence" value="ECO:0007669"/>
    <property type="project" value="UniProtKB-UniRule"/>
</dbReference>
<dbReference type="RefSeq" id="WP_076460238.1">
    <property type="nucleotide sequence ID" value="NZ_FTMN01000001.1"/>
</dbReference>
<dbReference type="SUPFAM" id="SSF53383">
    <property type="entry name" value="PLP-dependent transferases"/>
    <property type="match status" value="1"/>
</dbReference>
<dbReference type="PROSITE" id="PS00599">
    <property type="entry name" value="AA_TRANSFER_CLASS_2"/>
    <property type="match status" value="1"/>
</dbReference>
<keyword evidence="12" id="KW-1185">Reference proteome</keyword>
<evidence type="ECO:0000313" key="12">
    <source>
        <dbReference type="Proteomes" id="UP000186895"/>
    </source>
</evidence>
<organism evidence="11 12">
    <name type="scientific">Marinobacterium stanieri</name>
    <dbReference type="NCBI Taxonomy" id="49186"/>
    <lineage>
        <taxon>Bacteria</taxon>
        <taxon>Pseudomonadati</taxon>
        <taxon>Pseudomonadota</taxon>
        <taxon>Gammaproteobacteria</taxon>
        <taxon>Oceanospirillales</taxon>
        <taxon>Oceanospirillaceae</taxon>
        <taxon>Marinobacterium</taxon>
    </lineage>
</organism>
<dbReference type="InterPro" id="IPR015424">
    <property type="entry name" value="PyrdxlP-dep_Trfase"/>
</dbReference>
<comment type="pathway">
    <text evidence="2 9">Amino-acid biosynthesis; L-histidine biosynthesis; L-histidine from 5-phospho-alpha-D-ribose 1-diphosphate: step 7/9.</text>
</comment>
<comment type="subunit">
    <text evidence="4 9">Homodimer.</text>
</comment>
<dbReference type="EC" id="2.6.1.9" evidence="9"/>
<evidence type="ECO:0000256" key="6">
    <source>
        <dbReference type="ARBA" id="ARBA00022679"/>
    </source>
</evidence>
<keyword evidence="9" id="KW-0368">Histidine biosynthesis</keyword>
<evidence type="ECO:0000256" key="8">
    <source>
        <dbReference type="ARBA" id="ARBA00047481"/>
    </source>
</evidence>
<evidence type="ECO:0000259" key="10">
    <source>
        <dbReference type="Pfam" id="PF00155"/>
    </source>
</evidence>
<accession>A0A1N6NFH7</accession>
<dbReference type="InterPro" id="IPR004839">
    <property type="entry name" value="Aminotransferase_I/II_large"/>
</dbReference>
<dbReference type="PANTHER" id="PTHR43643:SF3">
    <property type="entry name" value="HISTIDINOL-PHOSPHATE AMINOTRANSFERASE"/>
    <property type="match status" value="1"/>
</dbReference>
<reference evidence="11 12" key="1">
    <citation type="submission" date="2017-01" db="EMBL/GenBank/DDBJ databases">
        <authorList>
            <person name="Mah S.A."/>
            <person name="Swanson W.J."/>
            <person name="Moy G.W."/>
            <person name="Vacquier V.D."/>
        </authorList>
    </citation>
    <scope>NUCLEOTIDE SEQUENCE [LARGE SCALE GENOMIC DNA]</scope>
    <source>
        <strain evidence="11 12">DSM 7027</strain>
    </source>
</reference>
<evidence type="ECO:0000256" key="3">
    <source>
        <dbReference type="ARBA" id="ARBA00007970"/>
    </source>
</evidence>
<dbReference type="InterPro" id="IPR001917">
    <property type="entry name" value="Aminotrans_II_pyridoxalP_BS"/>
</dbReference>
<evidence type="ECO:0000256" key="4">
    <source>
        <dbReference type="ARBA" id="ARBA00011738"/>
    </source>
</evidence>
<proteinExistence type="inferred from homology"/>
<dbReference type="Pfam" id="PF00155">
    <property type="entry name" value="Aminotran_1_2"/>
    <property type="match status" value="1"/>
</dbReference>
<dbReference type="GO" id="GO:0000105">
    <property type="term" value="P:L-histidine biosynthetic process"/>
    <property type="evidence" value="ECO:0007669"/>
    <property type="project" value="UniProtKB-UniRule"/>
</dbReference>
<evidence type="ECO:0000256" key="7">
    <source>
        <dbReference type="ARBA" id="ARBA00022898"/>
    </source>
</evidence>
<dbReference type="Gene3D" id="3.90.1150.10">
    <property type="entry name" value="Aspartate Aminotransferase, domain 1"/>
    <property type="match status" value="1"/>
</dbReference>
<feature type="modified residue" description="N6-(pyridoxal phosphate)lysine" evidence="9">
    <location>
        <position position="228"/>
    </location>
</feature>
<dbReference type="HAMAP" id="MF_01023">
    <property type="entry name" value="HisC_aminotrans_2"/>
    <property type="match status" value="1"/>
</dbReference>
<sequence length="367" mass="39848">MSCDLKALATRGVQGLHPYEAGKPVEELERELGISNIIKLASNENPLGPSAKAIEAVEAAMSEAARYPDSSGFRLKQALRRHYGLEQEQLTLGNGSNDVLELIARAFLNPDDEVVFSEYAFAVYPIVTQACGAKAVVAPAHEYGHNLQAMAEAITERTRLIFIANPNNPTGTALQRDELVAFLDAVPESVIVVLDEAYTEYVTDTDFPDGLELLPNYANLVVTRTFSKAWGVAGLRVGFAAACADITDLLNRVRQPFNVSLLALAAAEAVLDDTDYLQKSVALNTSGLKYLEQGLTALGLGFIPSYGNFITVDMARPALPIFEALLREGVIVRPLGGYQMPDHLRVSIGLPEENERFLRALKQVLAC</sequence>